<proteinExistence type="predicted"/>
<keyword evidence="2" id="KW-1133">Transmembrane helix</keyword>
<keyword evidence="2" id="KW-0472">Membrane</keyword>
<feature type="non-terminal residue" evidence="3">
    <location>
        <position position="1"/>
    </location>
</feature>
<organism evidence="3">
    <name type="scientific">Homalodisca liturata</name>
    <dbReference type="NCBI Taxonomy" id="320908"/>
    <lineage>
        <taxon>Eukaryota</taxon>
        <taxon>Metazoa</taxon>
        <taxon>Ecdysozoa</taxon>
        <taxon>Arthropoda</taxon>
        <taxon>Hexapoda</taxon>
        <taxon>Insecta</taxon>
        <taxon>Pterygota</taxon>
        <taxon>Neoptera</taxon>
        <taxon>Paraneoptera</taxon>
        <taxon>Hemiptera</taxon>
        <taxon>Auchenorrhyncha</taxon>
        <taxon>Membracoidea</taxon>
        <taxon>Cicadellidae</taxon>
        <taxon>Cicadellinae</taxon>
        <taxon>Proconiini</taxon>
        <taxon>Homalodisca</taxon>
    </lineage>
</organism>
<evidence type="ECO:0000313" key="3">
    <source>
        <dbReference type="EMBL" id="JAS94675.1"/>
    </source>
</evidence>
<evidence type="ECO:0000256" key="1">
    <source>
        <dbReference type="SAM" id="MobiDB-lite"/>
    </source>
</evidence>
<keyword evidence="2" id="KW-0812">Transmembrane</keyword>
<name>A0A1B6J671_9HEMI</name>
<dbReference type="AlphaFoldDB" id="A0A1B6J671"/>
<dbReference type="EMBL" id="GECU01013031">
    <property type="protein sequence ID" value="JAS94675.1"/>
    <property type="molecule type" value="Transcribed_RNA"/>
</dbReference>
<accession>A0A1B6J671</accession>
<reference evidence="3" key="1">
    <citation type="submission" date="2015-11" db="EMBL/GenBank/DDBJ databases">
        <title>De novo transcriptome assembly of four potential Pierce s Disease insect vectors from Arizona vineyards.</title>
        <authorList>
            <person name="Tassone E.E."/>
        </authorList>
    </citation>
    <scope>NUCLEOTIDE SEQUENCE</scope>
</reference>
<feature type="region of interest" description="Disordered" evidence="1">
    <location>
        <begin position="87"/>
        <end position="125"/>
    </location>
</feature>
<evidence type="ECO:0000256" key="2">
    <source>
        <dbReference type="SAM" id="Phobius"/>
    </source>
</evidence>
<feature type="transmembrane region" description="Helical" evidence="2">
    <location>
        <begin position="20"/>
        <end position="40"/>
    </location>
</feature>
<gene>
    <name evidence="3" type="ORF">g.6549</name>
</gene>
<protein>
    <submittedName>
        <fullName evidence="3">Uncharacterized protein</fullName>
    </submittedName>
</protein>
<sequence>VYKIMNVQRCSLVEKCQKTVFFSLSMIYHGSYWLAASLFVPEELPTLLSFLYTNIPPVFKGTDSRVGIGFRVGPNADFQLQLELGPQTRTQPLGPDAEGSSKKRHVPVLGSGLAPKPLKPQKKWKVPDTPMGWLQTWKTSVAALPQQEEVVDLKNFNRQPLLDMDTVKHLQQLYKEQRNENEATR</sequence>